<sequence>MKAKRLVYLSVFISLAGFIWLFLSLSEPKQIVAEQQAEIKKLEVLVTSGPVKAGRHYSASLFEWKTVDESEVSNRLDYIDKAIFDTAQLTKTVLAGDYAAGQILSASDFLNPESGGVLSVMLRPGYRAVSVPVDQVTANSGLVGPGDYVDVLLLASKEQELRTRGNETQSLYVKTIAQNVRVLAFNDAVQADRYIEAQKKYKGFIPDNSAVTLEVSPVQANKVILANQLGTLSMVLRSQNNPGTDVVDIKQINIDDIFPDIKQVQPDLGLVEFRAKDKRIMNNAGTQDD</sequence>
<gene>
    <name evidence="2" type="primary">cpaB</name>
    <name evidence="2" type="ORF">EDI28_10715</name>
</gene>
<organism evidence="2 3">
    <name type="scientific">Photobacterium chitinilyticum</name>
    <dbReference type="NCBI Taxonomy" id="2485123"/>
    <lineage>
        <taxon>Bacteria</taxon>
        <taxon>Pseudomonadati</taxon>
        <taxon>Pseudomonadota</taxon>
        <taxon>Gammaproteobacteria</taxon>
        <taxon>Vibrionales</taxon>
        <taxon>Vibrionaceae</taxon>
        <taxon>Photobacterium</taxon>
    </lineage>
</organism>
<dbReference type="Proteomes" id="UP000287563">
    <property type="component" value="Unassembled WGS sequence"/>
</dbReference>
<dbReference type="EMBL" id="RJLM01000003">
    <property type="protein sequence ID" value="RWX55796.1"/>
    <property type="molecule type" value="Genomic_DNA"/>
</dbReference>
<keyword evidence="3" id="KW-1185">Reference proteome</keyword>
<evidence type="ECO:0000313" key="3">
    <source>
        <dbReference type="Proteomes" id="UP000287563"/>
    </source>
</evidence>
<proteinExistence type="predicted"/>
<name>A0A3S3S1N7_9GAMM</name>
<accession>A0A3S3S1N7</accession>
<dbReference type="RefSeq" id="WP_128783819.1">
    <property type="nucleotide sequence ID" value="NZ_JAKJSG010000063.1"/>
</dbReference>
<protein>
    <submittedName>
        <fullName evidence="2">Flp pilus assembly protein CpaB</fullName>
    </submittedName>
</protein>
<comment type="caution">
    <text evidence="2">The sequence shown here is derived from an EMBL/GenBank/DDBJ whole genome shotgun (WGS) entry which is preliminary data.</text>
</comment>
<dbReference type="InterPro" id="IPR031571">
    <property type="entry name" value="RcpC_dom"/>
</dbReference>
<dbReference type="NCBIfam" id="TIGR03177">
    <property type="entry name" value="pilus_cpaB"/>
    <property type="match status" value="1"/>
</dbReference>
<dbReference type="OrthoDB" id="163768at2"/>
<feature type="domain" description="Flp pilus assembly protein RcpC/CpaB" evidence="1">
    <location>
        <begin position="117"/>
        <end position="237"/>
    </location>
</feature>
<reference evidence="2 3" key="1">
    <citation type="submission" date="2018-11" db="EMBL/GenBank/DDBJ databases">
        <title>Photobacterium sp. BEI247 sp. nov., a marine bacterium isolated from Yongle Blue Hole in the South China Sea.</title>
        <authorList>
            <person name="Wang X."/>
        </authorList>
    </citation>
    <scope>NUCLEOTIDE SEQUENCE [LARGE SCALE GENOMIC DNA]</scope>
    <source>
        <strain evidence="3">BEI247</strain>
    </source>
</reference>
<dbReference type="InterPro" id="IPR017592">
    <property type="entry name" value="Pilus_assmbl_Flp-typ_CpaB"/>
</dbReference>
<dbReference type="AlphaFoldDB" id="A0A3S3S1N7"/>
<evidence type="ECO:0000259" key="1">
    <source>
        <dbReference type="Pfam" id="PF16976"/>
    </source>
</evidence>
<dbReference type="Pfam" id="PF16976">
    <property type="entry name" value="RcpC"/>
    <property type="match status" value="1"/>
</dbReference>
<evidence type="ECO:0000313" key="2">
    <source>
        <dbReference type="EMBL" id="RWX55796.1"/>
    </source>
</evidence>